<dbReference type="PANTHER" id="PTHR13696">
    <property type="entry name" value="P-LOOP CONTAINING NUCLEOSIDE TRIPHOSPHATE HYDROLASE"/>
    <property type="match status" value="1"/>
</dbReference>
<protein>
    <submittedName>
        <fullName evidence="2">ParA family protein</fullName>
    </submittedName>
</protein>
<organism evidence="2 3">
    <name type="scientific">Sphingoaurantiacus capsulatus</name>
    <dbReference type="NCBI Taxonomy" id="1771310"/>
    <lineage>
        <taxon>Bacteria</taxon>
        <taxon>Pseudomonadati</taxon>
        <taxon>Pseudomonadota</taxon>
        <taxon>Alphaproteobacteria</taxon>
        <taxon>Sphingomonadales</taxon>
        <taxon>Sphingosinicellaceae</taxon>
        <taxon>Sphingoaurantiacus</taxon>
    </lineage>
</organism>
<dbReference type="CDD" id="cd02042">
    <property type="entry name" value="ParAB_family"/>
    <property type="match status" value="1"/>
</dbReference>
<evidence type="ECO:0000313" key="3">
    <source>
        <dbReference type="Proteomes" id="UP001595615"/>
    </source>
</evidence>
<dbReference type="InterPro" id="IPR050678">
    <property type="entry name" value="DNA_Partitioning_ATPase"/>
</dbReference>
<evidence type="ECO:0000259" key="1">
    <source>
        <dbReference type="Pfam" id="PF13614"/>
    </source>
</evidence>
<name>A0ABV7XBP5_9SPHN</name>
<proteinExistence type="predicted"/>
<sequence length="242" mass="26334">MKAIAIYSGKGGVGKSTLAVHLAHMAATRSARRTLLWDLDAQGASTFALRLTPKPGLSARGLFAREKEIAGQALGTDIDNLDVIPADASLRKLDTQLAEQDKKNRLKKLLKELEGSYDRVVLDCPPSQADLSDQIFRAVDLLVVPLLPSPLSLRVYDMVVEQVAGKHGGKVPILPVFSMVDRRKSLHRDTVASRPDWPTIPYASEIERMAVHGQPVTARTPGSVAAAAFGKLWTRVERALND</sequence>
<comment type="caution">
    <text evidence="2">The sequence shown here is derived from an EMBL/GenBank/DDBJ whole genome shotgun (WGS) entry which is preliminary data.</text>
</comment>
<dbReference type="Proteomes" id="UP001595615">
    <property type="component" value="Unassembled WGS sequence"/>
</dbReference>
<dbReference type="InterPro" id="IPR027417">
    <property type="entry name" value="P-loop_NTPase"/>
</dbReference>
<reference evidence="3" key="1">
    <citation type="journal article" date="2019" name="Int. J. Syst. Evol. Microbiol.">
        <title>The Global Catalogue of Microorganisms (GCM) 10K type strain sequencing project: providing services to taxonomists for standard genome sequencing and annotation.</title>
        <authorList>
            <consortium name="The Broad Institute Genomics Platform"/>
            <consortium name="The Broad Institute Genome Sequencing Center for Infectious Disease"/>
            <person name="Wu L."/>
            <person name="Ma J."/>
        </authorList>
    </citation>
    <scope>NUCLEOTIDE SEQUENCE [LARGE SCALE GENOMIC DNA]</scope>
    <source>
        <strain evidence="3">KCTC 42644</strain>
    </source>
</reference>
<keyword evidence="3" id="KW-1185">Reference proteome</keyword>
<dbReference type="Gene3D" id="3.40.50.300">
    <property type="entry name" value="P-loop containing nucleotide triphosphate hydrolases"/>
    <property type="match status" value="1"/>
</dbReference>
<dbReference type="EMBL" id="JBHRXV010000008">
    <property type="protein sequence ID" value="MFC3712865.1"/>
    <property type="molecule type" value="Genomic_DNA"/>
</dbReference>
<dbReference type="SUPFAM" id="SSF52540">
    <property type="entry name" value="P-loop containing nucleoside triphosphate hydrolases"/>
    <property type="match status" value="1"/>
</dbReference>
<dbReference type="RefSeq" id="WP_380860582.1">
    <property type="nucleotide sequence ID" value="NZ_JBHRXV010000008.1"/>
</dbReference>
<feature type="domain" description="AAA" evidence="1">
    <location>
        <begin position="1"/>
        <end position="154"/>
    </location>
</feature>
<dbReference type="InterPro" id="IPR025669">
    <property type="entry name" value="AAA_dom"/>
</dbReference>
<gene>
    <name evidence="2" type="ORF">ACFOMD_09805</name>
</gene>
<dbReference type="Pfam" id="PF13614">
    <property type="entry name" value="AAA_31"/>
    <property type="match status" value="1"/>
</dbReference>
<dbReference type="PANTHER" id="PTHR13696:SF52">
    <property type="entry name" value="PARA FAMILY PROTEIN CT_582"/>
    <property type="match status" value="1"/>
</dbReference>
<accession>A0ABV7XBP5</accession>
<evidence type="ECO:0000313" key="2">
    <source>
        <dbReference type="EMBL" id="MFC3712865.1"/>
    </source>
</evidence>